<name>A0A077ZM35_STYLE</name>
<dbReference type="EMBL" id="CCKQ01000007">
    <property type="protein sequence ID" value="CDW71067.1"/>
    <property type="molecule type" value="Genomic_DNA"/>
</dbReference>
<gene>
    <name evidence="2" type="primary">Contig16125.g17180</name>
    <name evidence="2" type="ORF">STYLEM_6</name>
</gene>
<dbReference type="SUPFAM" id="SSF52047">
    <property type="entry name" value="RNI-like"/>
    <property type="match status" value="1"/>
</dbReference>
<evidence type="ECO:0000313" key="2">
    <source>
        <dbReference type="EMBL" id="CDW71067.1"/>
    </source>
</evidence>
<feature type="compositionally biased region" description="Basic residues" evidence="1">
    <location>
        <begin position="1"/>
        <end position="10"/>
    </location>
</feature>
<organism evidence="2 3">
    <name type="scientific">Stylonychia lemnae</name>
    <name type="common">Ciliate</name>
    <dbReference type="NCBI Taxonomy" id="5949"/>
    <lineage>
        <taxon>Eukaryota</taxon>
        <taxon>Sar</taxon>
        <taxon>Alveolata</taxon>
        <taxon>Ciliophora</taxon>
        <taxon>Intramacronucleata</taxon>
        <taxon>Spirotrichea</taxon>
        <taxon>Stichotrichia</taxon>
        <taxon>Sporadotrichida</taxon>
        <taxon>Oxytrichidae</taxon>
        <taxon>Stylonychinae</taxon>
        <taxon>Stylonychia</taxon>
    </lineage>
</organism>
<dbReference type="AlphaFoldDB" id="A0A077ZM35"/>
<dbReference type="OrthoDB" id="120976at2759"/>
<dbReference type="PROSITE" id="PS51450">
    <property type="entry name" value="LRR"/>
    <property type="match status" value="1"/>
</dbReference>
<dbReference type="PANTHER" id="PTHR46662">
    <property type="entry name" value="DI-GLUCOSE BINDING PROTEIN WITH LEUCINE-RICH REPEAT DOMAIN-CONTAINING PROTEIN"/>
    <property type="match status" value="1"/>
</dbReference>
<dbReference type="InParanoid" id="A0A077ZM35"/>
<keyword evidence="3" id="KW-1185">Reference proteome</keyword>
<reference evidence="2 3" key="1">
    <citation type="submission" date="2014-06" db="EMBL/GenBank/DDBJ databases">
        <authorList>
            <person name="Swart Estienne"/>
        </authorList>
    </citation>
    <scope>NUCLEOTIDE SEQUENCE [LARGE SCALE GENOMIC DNA]</scope>
    <source>
        <strain evidence="2 3">130c</strain>
    </source>
</reference>
<dbReference type="InterPro" id="IPR001611">
    <property type="entry name" value="Leu-rich_rpt"/>
</dbReference>
<accession>A0A077ZM35</accession>
<dbReference type="PANTHER" id="PTHR46662:SF104">
    <property type="entry name" value="GPI-ANCHORED ADHESIN-LIKE PROTEIN PGA55-RELATED"/>
    <property type="match status" value="1"/>
</dbReference>
<evidence type="ECO:0000313" key="3">
    <source>
        <dbReference type="Proteomes" id="UP000039865"/>
    </source>
</evidence>
<proteinExistence type="predicted"/>
<dbReference type="Proteomes" id="UP000039865">
    <property type="component" value="Unassembled WGS sequence"/>
</dbReference>
<dbReference type="InterPro" id="IPR032675">
    <property type="entry name" value="LRR_dom_sf"/>
</dbReference>
<protein>
    <submittedName>
        <fullName evidence="2">Leucine-rich repeat-containing protein typical subtype</fullName>
    </submittedName>
</protein>
<feature type="region of interest" description="Disordered" evidence="1">
    <location>
        <begin position="1"/>
        <end position="41"/>
    </location>
</feature>
<feature type="compositionally biased region" description="Polar residues" evidence="1">
    <location>
        <begin position="16"/>
        <end position="35"/>
    </location>
</feature>
<evidence type="ECO:0000256" key="1">
    <source>
        <dbReference type="SAM" id="MobiDB-lite"/>
    </source>
</evidence>
<dbReference type="Gene3D" id="3.80.10.10">
    <property type="entry name" value="Ribonuclease Inhibitor"/>
    <property type="match status" value="1"/>
</dbReference>
<sequence length="517" mass="59933">MSKRRSRSATRAKLGDSTSPQPRSQNKSPKSSTKQAKLPFSLNNKRVFAPENKVKTFEEFKLTEDEEDYLENMYQCQNYSDNQVIELCQYDIFGDNPEEIANEVIEYCKEKHNKHKLDFENVIFPFATLFQVLQPRQILVELRLSGCKILPSECQDIASNPVFRQLRSLDLSCNPIKLTGLLYLLNAEYSCLSNLRRLVLFSCKIKNSQLNEVPMKEFQAAKISLHQLNYLNISYNNLGNLGNSFVQKDFGLIEGRSLESLLMVECSLDDEFVLKSLINQLSRFINLFEVDISHNFFEESYQALMKGFQKHCNILTNINLVSNKFLTKPLADMTIQKISNQMGFIQLKRLDLSSSLKGDMQVQFIAESSAFVNLEYLKLRNCQITADGLLQLFESKHLRRLQYLLVPKNNIIQIKAPFNDMKDATELQIFRYTMKLQLLDIRQNPIKSSYLRYQMPKKFLIYAVILCENQQVMNSTLFTNISIQNRITDGTKEQKLNVNPLIIAYPNDKQKQFLSKI</sequence>